<evidence type="ECO:0000313" key="3">
    <source>
        <dbReference type="Proteomes" id="UP000076442"/>
    </source>
</evidence>
<evidence type="ECO:0000256" key="1">
    <source>
        <dbReference type="SAM" id="Coils"/>
    </source>
</evidence>
<proteinExistence type="predicted"/>
<sequence>MIKLADFAELYNDPILSKKRIGSVEDPYLTYSETLTVYNGRALLTEIPNREFRVEVIGDEKEWREIEDGELEDNYFKVDYLMGVVFFNASNEGKSLTFNYSGEGASFFPASRIWIKRQGNMVIETLQGLIDDAEDTIIRMNERIAECERVTKRCIEITNWCRQATSDYEYVVENTRKIYLPMVYTYQDLMDTYPNPQIGWVVTIRDTGIEYRWDGFDWINISISDQFDGYNVVSSYIEPYNIRTVWLRTNSPPSKKRVKPSKDAPDGSMVWIRKG</sequence>
<dbReference type="EMBL" id="LJZV01000012">
    <property type="protein sequence ID" value="KZD91360.1"/>
    <property type="molecule type" value="Genomic_DNA"/>
</dbReference>
<comment type="caution">
    <text evidence="2">The sequence shown here is derived from an EMBL/GenBank/DDBJ whole genome shotgun (WGS) entry which is preliminary data.</text>
</comment>
<dbReference type="AlphaFoldDB" id="A0AAP1E5Z8"/>
<evidence type="ECO:0000313" key="2">
    <source>
        <dbReference type="EMBL" id="KZD91360.1"/>
    </source>
</evidence>
<gene>
    <name evidence="2" type="ORF">B4122_2002</name>
</gene>
<keyword evidence="1" id="KW-0175">Coiled coil</keyword>
<accession>A0AAP1E5Z8</accession>
<organism evidence="2 3">
    <name type="scientific">Bacillus subtilis</name>
    <dbReference type="NCBI Taxonomy" id="1423"/>
    <lineage>
        <taxon>Bacteria</taxon>
        <taxon>Bacillati</taxon>
        <taxon>Bacillota</taxon>
        <taxon>Bacilli</taxon>
        <taxon>Bacillales</taxon>
        <taxon>Bacillaceae</taxon>
        <taxon>Bacillus</taxon>
    </lineage>
</organism>
<feature type="coiled-coil region" evidence="1">
    <location>
        <begin position="123"/>
        <end position="150"/>
    </location>
</feature>
<reference evidence="2 3" key="1">
    <citation type="submission" date="2015-09" db="EMBL/GenBank/DDBJ databases">
        <title>Spore heat resistance.</title>
        <authorList>
            <person name="Boekhorst J."/>
            <person name="Berendsen E.M."/>
            <person name="Wells-Bennik M.H."/>
            <person name="Kuipers O.P."/>
        </authorList>
    </citation>
    <scope>NUCLEOTIDE SEQUENCE [LARGE SCALE GENOMIC DNA]</scope>
    <source>
        <strain evidence="2 3">B4122</strain>
    </source>
</reference>
<dbReference type="Proteomes" id="UP000076442">
    <property type="component" value="Unassembled WGS sequence"/>
</dbReference>
<protein>
    <submittedName>
        <fullName evidence="2">Uncharacterized protein</fullName>
    </submittedName>
</protein>
<name>A0AAP1E5Z8_BACIU</name>